<dbReference type="EMBL" id="AGNK02001009">
    <property type="status" value="NOT_ANNOTATED_CDS"/>
    <property type="molecule type" value="Genomic_DNA"/>
</dbReference>
<evidence type="ECO:0000259" key="1">
    <source>
        <dbReference type="Pfam" id="PF20241"/>
    </source>
</evidence>
<dbReference type="Pfam" id="PF20241">
    <property type="entry name" value="DUF6598"/>
    <property type="match status" value="1"/>
</dbReference>
<name>K4A1N0_SETIT</name>
<dbReference type="Gramene" id="KQL24091">
    <property type="protein sequence ID" value="KQL24091"/>
    <property type="gene ID" value="SETIT_032774mg"/>
</dbReference>
<dbReference type="HOGENOM" id="CLU_030845_3_2_1"/>
<dbReference type="Proteomes" id="UP000004995">
    <property type="component" value="Unassembled WGS sequence"/>
</dbReference>
<evidence type="ECO:0000313" key="3">
    <source>
        <dbReference type="Proteomes" id="UP000004995"/>
    </source>
</evidence>
<dbReference type="InParanoid" id="K4A1N0"/>
<dbReference type="PANTHER" id="PTHR33065:SF88">
    <property type="entry name" value="OS11G0104220 PROTEIN"/>
    <property type="match status" value="1"/>
</dbReference>
<proteinExistence type="predicted"/>
<dbReference type="EnsemblPlants" id="KQL24091">
    <property type="protein sequence ID" value="KQL24091"/>
    <property type="gene ID" value="SETIT_032774mg"/>
</dbReference>
<dbReference type="PANTHER" id="PTHR33065">
    <property type="entry name" value="OS07G0486400 PROTEIN"/>
    <property type="match status" value="1"/>
</dbReference>
<reference evidence="3" key="1">
    <citation type="journal article" date="2012" name="Nat. Biotechnol.">
        <title>Reference genome sequence of the model plant Setaria.</title>
        <authorList>
            <person name="Bennetzen J.L."/>
            <person name="Schmutz J."/>
            <person name="Wang H."/>
            <person name="Percifield R."/>
            <person name="Hawkins J."/>
            <person name="Pontaroli A.C."/>
            <person name="Estep M."/>
            <person name="Feng L."/>
            <person name="Vaughn J.N."/>
            <person name="Grimwood J."/>
            <person name="Jenkins J."/>
            <person name="Barry K."/>
            <person name="Lindquist E."/>
            <person name="Hellsten U."/>
            <person name="Deshpande S."/>
            <person name="Wang X."/>
            <person name="Wu X."/>
            <person name="Mitros T."/>
            <person name="Triplett J."/>
            <person name="Yang X."/>
            <person name="Ye C.Y."/>
            <person name="Mauro-Herrera M."/>
            <person name="Wang L."/>
            <person name="Li P."/>
            <person name="Sharma M."/>
            <person name="Sharma R."/>
            <person name="Ronald P.C."/>
            <person name="Panaud O."/>
            <person name="Kellogg E.A."/>
            <person name="Brutnell T.P."/>
            <person name="Doust A.N."/>
            <person name="Tuskan G.A."/>
            <person name="Rokhsar D."/>
            <person name="Devos K.M."/>
        </authorList>
    </citation>
    <scope>NUCLEOTIDE SEQUENCE [LARGE SCALE GENOMIC DNA]</scope>
    <source>
        <strain evidence="3">cv. Yugu1</strain>
    </source>
</reference>
<dbReference type="InterPro" id="IPR046533">
    <property type="entry name" value="DUF6598"/>
</dbReference>
<keyword evidence="3" id="KW-1185">Reference proteome</keyword>
<evidence type="ECO:0000313" key="2">
    <source>
        <dbReference type="EnsemblPlants" id="KQL24091"/>
    </source>
</evidence>
<reference evidence="2" key="2">
    <citation type="submission" date="2018-08" db="UniProtKB">
        <authorList>
            <consortium name="EnsemblPlants"/>
        </authorList>
    </citation>
    <scope>IDENTIFICATION</scope>
    <source>
        <strain evidence="2">Yugu1</strain>
    </source>
</reference>
<protein>
    <recommendedName>
        <fullName evidence="1">DUF6598 domain-containing protein</fullName>
    </recommendedName>
</protein>
<dbReference type="OMA" id="CDGEIEL"/>
<feature type="domain" description="DUF6598" evidence="1">
    <location>
        <begin position="2"/>
        <end position="85"/>
    </location>
</feature>
<dbReference type="STRING" id="4555.K4A1N0"/>
<sequence>MLEIKFAVLVQAVEATVVSAKVVDGSWLDRYRGRVVCRTASASKEDTVLLESRDGRMPVTCDGEIELSRSVVSVDIVGDEMDVVAEGAAAFTPIMNGKSRGTCL</sequence>
<organism evidence="2 3">
    <name type="scientific">Setaria italica</name>
    <name type="common">Foxtail millet</name>
    <name type="synonym">Panicum italicum</name>
    <dbReference type="NCBI Taxonomy" id="4555"/>
    <lineage>
        <taxon>Eukaryota</taxon>
        <taxon>Viridiplantae</taxon>
        <taxon>Streptophyta</taxon>
        <taxon>Embryophyta</taxon>
        <taxon>Tracheophyta</taxon>
        <taxon>Spermatophyta</taxon>
        <taxon>Magnoliopsida</taxon>
        <taxon>Liliopsida</taxon>
        <taxon>Poales</taxon>
        <taxon>Poaceae</taxon>
        <taxon>PACMAD clade</taxon>
        <taxon>Panicoideae</taxon>
        <taxon>Panicodae</taxon>
        <taxon>Paniceae</taxon>
        <taxon>Cenchrinae</taxon>
        <taxon>Setaria</taxon>
    </lineage>
</organism>
<accession>K4A1N0</accession>
<dbReference type="AlphaFoldDB" id="K4A1N0"/>